<protein>
    <submittedName>
        <fullName evidence="1">Short-chain dehydrogenase</fullName>
    </submittedName>
</protein>
<proteinExistence type="predicted"/>
<name>A0ACC0DJG3_9PEZI</name>
<gene>
    <name evidence="1" type="ORF">F4821DRAFT_223661</name>
</gene>
<evidence type="ECO:0000313" key="2">
    <source>
        <dbReference type="Proteomes" id="UP001497680"/>
    </source>
</evidence>
<dbReference type="Proteomes" id="UP001497680">
    <property type="component" value="Unassembled WGS sequence"/>
</dbReference>
<sequence length="329" mass="36421">MTGSIVLTGANGSVGLHAADRLLKQYPQFTVLFTVRNAAETDVNTRNLQGVIKRYPQAKASIHQVDLANLSSVHEFADKVATGSYPPLKAIICSAAYWNLVGDTELTVDGFDKSMQVGHIAHVALVMRLIDRFGSDGGRIVLFSSIGHYRKPNNITSLLPDLPEDLNKLNHPPIDEDKQGRGFQRYSNGKLMATTWMYPLNHYLEQNPRFKNITAVAINPGGLGDSRCFTTNTPLSVKLIQTLVLKPFMSAINWLADPTFRSSADAAVDVVELAVNKAHPGERGYFTLLTRDESDPITMNEAIQQRVWKKSLEWAKITKDNTALWEAGE</sequence>
<comment type="caution">
    <text evidence="1">The sequence shown here is derived from an EMBL/GenBank/DDBJ whole genome shotgun (WGS) entry which is preliminary data.</text>
</comment>
<organism evidence="1 2">
    <name type="scientific">Hypoxylon rubiginosum</name>
    <dbReference type="NCBI Taxonomy" id="110542"/>
    <lineage>
        <taxon>Eukaryota</taxon>
        <taxon>Fungi</taxon>
        <taxon>Dikarya</taxon>
        <taxon>Ascomycota</taxon>
        <taxon>Pezizomycotina</taxon>
        <taxon>Sordariomycetes</taxon>
        <taxon>Xylariomycetidae</taxon>
        <taxon>Xylariales</taxon>
        <taxon>Hypoxylaceae</taxon>
        <taxon>Hypoxylon</taxon>
    </lineage>
</organism>
<reference evidence="1 2" key="1">
    <citation type="journal article" date="2022" name="New Phytol.">
        <title>Ecological generalism drives hyperdiversity of secondary metabolite gene clusters in xylarialean endophytes.</title>
        <authorList>
            <person name="Franco M.E.E."/>
            <person name="Wisecaver J.H."/>
            <person name="Arnold A.E."/>
            <person name="Ju Y.M."/>
            <person name="Slot J.C."/>
            <person name="Ahrendt S."/>
            <person name="Moore L.P."/>
            <person name="Eastman K.E."/>
            <person name="Scott K."/>
            <person name="Konkel Z."/>
            <person name="Mondo S.J."/>
            <person name="Kuo A."/>
            <person name="Hayes R.D."/>
            <person name="Haridas S."/>
            <person name="Andreopoulos B."/>
            <person name="Riley R."/>
            <person name="LaButti K."/>
            <person name="Pangilinan J."/>
            <person name="Lipzen A."/>
            <person name="Amirebrahimi M."/>
            <person name="Yan J."/>
            <person name="Adam C."/>
            <person name="Keymanesh K."/>
            <person name="Ng V."/>
            <person name="Louie K."/>
            <person name="Northen T."/>
            <person name="Drula E."/>
            <person name="Henrissat B."/>
            <person name="Hsieh H.M."/>
            <person name="Youens-Clark K."/>
            <person name="Lutzoni F."/>
            <person name="Miadlikowska J."/>
            <person name="Eastwood D.C."/>
            <person name="Hamelin R.C."/>
            <person name="Grigoriev I.V."/>
            <person name="U'Ren J.M."/>
        </authorList>
    </citation>
    <scope>NUCLEOTIDE SEQUENCE [LARGE SCALE GENOMIC DNA]</scope>
    <source>
        <strain evidence="1 2">ER1909</strain>
    </source>
</reference>
<evidence type="ECO:0000313" key="1">
    <source>
        <dbReference type="EMBL" id="KAI6092972.1"/>
    </source>
</evidence>
<keyword evidence="2" id="KW-1185">Reference proteome</keyword>
<dbReference type="EMBL" id="MU394282">
    <property type="protein sequence ID" value="KAI6092972.1"/>
    <property type="molecule type" value="Genomic_DNA"/>
</dbReference>
<accession>A0ACC0DJG3</accession>